<evidence type="ECO:0000313" key="4">
    <source>
        <dbReference type="EMBL" id="NMF93040.1"/>
    </source>
</evidence>
<dbReference type="InterPro" id="IPR011766">
    <property type="entry name" value="TPP_enzyme_TPP-bd"/>
</dbReference>
<feature type="domain" description="Thiamine pyrophosphate enzyme N-terminal TPP-binding" evidence="3">
    <location>
        <begin position="4"/>
        <end position="96"/>
    </location>
</feature>
<sequence>MSDTVGDFLLQRLSAWGVKRVFGYPGDGINGIMGAFGRYGEGLRFVQARHEELAAFMACAHAKFTGEVGVCLATSGPGAIHLLNGLYDAKLDHQPVWREWTDPRLVVMVLNNGDLNQVTWEQRAMEGDPKFIDAQAVPDFPYAEYARLLGLGGMRVDDPREVGTAWDAALSAERPTLLEMVTDPDVPPLPPHISAKQAKAYLSALLHGDPDSLGIVVASFKESWDSLFPPDKSSAG</sequence>
<evidence type="ECO:0008006" key="6">
    <source>
        <dbReference type="Google" id="ProtNLM"/>
    </source>
</evidence>
<organism evidence="4 5">
    <name type="scientific">Aromatoleum buckelii</name>
    <dbReference type="NCBI Taxonomy" id="200254"/>
    <lineage>
        <taxon>Bacteria</taxon>
        <taxon>Pseudomonadati</taxon>
        <taxon>Pseudomonadota</taxon>
        <taxon>Betaproteobacteria</taxon>
        <taxon>Rhodocyclales</taxon>
        <taxon>Rhodocyclaceae</taxon>
        <taxon>Aromatoleum</taxon>
    </lineage>
</organism>
<proteinExistence type="predicted"/>
<dbReference type="Proteomes" id="UP000601990">
    <property type="component" value="Unassembled WGS sequence"/>
</dbReference>
<evidence type="ECO:0000256" key="1">
    <source>
        <dbReference type="ARBA" id="ARBA00023052"/>
    </source>
</evidence>
<keyword evidence="1" id="KW-0786">Thiamine pyrophosphate</keyword>
<dbReference type="InterPro" id="IPR012001">
    <property type="entry name" value="Thiamin_PyroP_enz_TPP-bd_dom"/>
</dbReference>
<dbReference type="RefSeq" id="WP_169198324.1">
    <property type="nucleotide sequence ID" value="NZ_WTVH02000008.1"/>
</dbReference>
<dbReference type="Pfam" id="PF02776">
    <property type="entry name" value="TPP_enzyme_N"/>
    <property type="match status" value="1"/>
</dbReference>
<dbReference type="PANTHER" id="PTHR42981:SF2">
    <property type="entry name" value="PYRUVATE DEHYDROGENASE [UBIQUINONE]"/>
    <property type="match status" value="1"/>
</dbReference>
<evidence type="ECO:0000259" key="3">
    <source>
        <dbReference type="Pfam" id="PF02776"/>
    </source>
</evidence>
<dbReference type="InterPro" id="IPR047211">
    <property type="entry name" value="POXB-like"/>
</dbReference>
<reference evidence="4" key="1">
    <citation type="submission" date="2019-12" db="EMBL/GenBank/DDBJ databases">
        <title>Comparative genomics gives insights into the taxonomy of the Azoarcus-Aromatoleum group and reveals separate origins of nif in the plant-associated Azoarcus and non-plant-associated Aromatoleum sub-groups.</title>
        <authorList>
            <person name="Lafos M."/>
            <person name="Maluk M."/>
            <person name="Batista M."/>
            <person name="Junghare M."/>
            <person name="Carmona M."/>
            <person name="Faoro H."/>
            <person name="Cruz L.M."/>
            <person name="Battistoni F."/>
            <person name="De Souza E."/>
            <person name="Pedrosa F."/>
            <person name="Chen W.-M."/>
            <person name="Poole P.S."/>
            <person name="Dixon R.A."/>
            <person name="James E.K."/>
        </authorList>
    </citation>
    <scope>NUCLEOTIDE SEQUENCE</scope>
    <source>
        <strain evidence="4">U120</strain>
    </source>
</reference>
<feature type="domain" description="Thiamine pyrophosphate enzyme TPP-binding" evidence="2">
    <location>
        <begin position="105"/>
        <end position="179"/>
    </location>
</feature>
<gene>
    <name evidence="4" type="ORF">GO608_06830</name>
</gene>
<accession>A0ABX1N065</accession>
<dbReference type="InterPro" id="IPR029061">
    <property type="entry name" value="THDP-binding"/>
</dbReference>
<name>A0ABX1N065_9RHOO</name>
<dbReference type="Pfam" id="PF02775">
    <property type="entry name" value="TPP_enzyme_C"/>
    <property type="match status" value="1"/>
</dbReference>
<dbReference type="EMBL" id="WTVH01000009">
    <property type="protein sequence ID" value="NMF93040.1"/>
    <property type="molecule type" value="Genomic_DNA"/>
</dbReference>
<keyword evidence="5" id="KW-1185">Reference proteome</keyword>
<dbReference type="SUPFAM" id="SSF52518">
    <property type="entry name" value="Thiamin diphosphate-binding fold (THDP-binding)"/>
    <property type="match status" value="1"/>
</dbReference>
<dbReference type="Gene3D" id="3.40.50.970">
    <property type="match status" value="2"/>
</dbReference>
<evidence type="ECO:0000259" key="2">
    <source>
        <dbReference type="Pfam" id="PF02775"/>
    </source>
</evidence>
<dbReference type="PANTHER" id="PTHR42981">
    <property type="entry name" value="PYRUVATE DEHYDROGENASE [UBIQUINONE]"/>
    <property type="match status" value="1"/>
</dbReference>
<evidence type="ECO:0000313" key="5">
    <source>
        <dbReference type="Proteomes" id="UP000601990"/>
    </source>
</evidence>
<protein>
    <recommendedName>
        <fullName evidence="6">Thiamine pyrophosphate-requiring protein</fullName>
    </recommendedName>
</protein>
<comment type="caution">
    <text evidence="4">The sequence shown here is derived from an EMBL/GenBank/DDBJ whole genome shotgun (WGS) entry which is preliminary data.</text>
</comment>